<evidence type="ECO:0000256" key="2">
    <source>
        <dbReference type="ARBA" id="ARBA00004496"/>
    </source>
</evidence>
<reference evidence="10 11" key="1">
    <citation type="journal article" date="2014" name="MBio">
        <title>Differential genome evolution between companion symbionts in an insect-bacterial symbiosis.</title>
        <authorList>
            <person name="Bennett G.M."/>
            <person name="McCutcheon J.P."/>
            <person name="MacDonald B.R."/>
            <person name="Romanovicz D."/>
            <person name="Moran N.A."/>
        </authorList>
    </citation>
    <scope>NUCLEOTIDE SEQUENCE [LARGE SCALE GENOMIC DNA]</scope>
    <source>
        <strain evidence="10 11">BGSS</strain>
    </source>
</reference>
<evidence type="ECO:0000256" key="8">
    <source>
        <dbReference type="HAMAP-Rule" id="MF_01895"/>
    </source>
</evidence>
<dbReference type="GO" id="GO:0005829">
    <property type="term" value="C:cytosol"/>
    <property type="evidence" value="ECO:0007669"/>
    <property type="project" value="UniProtKB-ARBA"/>
</dbReference>
<dbReference type="KEGG" id="bcib:IM45_1269"/>
<keyword evidence="7 8" id="KW-0694">RNA-binding</keyword>
<evidence type="ECO:0000256" key="6">
    <source>
        <dbReference type="ARBA" id="ARBA00022839"/>
    </source>
</evidence>
<keyword evidence="5 8" id="KW-0378">Hydrolase</keyword>
<dbReference type="GO" id="GO:0003723">
    <property type="term" value="F:RNA binding"/>
    <property type="evidence" value="ECO:0007669"/>
    <property type="project" value="UniProtKB-UniRule"/>
</dbReference>
<dbReference type="PANTHER" id="PTHR23355:SF9">
    <property type="entry name" value="DIS3-LIKE EXONUCLEASE 2"/>
    <property type="match status" value="1"/>
</dbReference>
<dbReference type="RefSeq" id="WP_051984617.1">
    <property type="nucleotide sequence ID" value="NZ_CP008985.1"/>
</dbReference>
<dbReference type="GO" id="GO:0008859">
    <property type="term" value="F:exoribonuclease II activity"/>
    <property type="evidence" value="ECO:0007669"/>
    <property type="project" value="UniProtKB-UniRule"/>
</dbReference>
<dbReference type="InterPro" id="IPR040476">
    <property type="entry name" value="CSD2"/>
</dbReference>
<dbReference type="OrthoDB" id="9764149at2"/>
<dbReference type="InterPro" id="IPR050180">
    <property type="entry name" value="RNR_Ribonuclease"/>
</dbReference>
<dbReference type="EC" id="3.1.13.1" evidence="8"/>
<evidence type="ECO:0000256" key="3">
    <source>
        <dbReference type="ARBA" id="ARBA00022490"/>
    </source>
</evidence>
<keyword evidence="4 8" id="KW-0540">Nuclease</keyword>
<dbReference type="InterPro" id="IPR003029">
    <property type="entry name" value="S1_domain"/>
</dbReference>
<comment type="similarity">
    <text evidence="8">Belongs to the RNR ribonuclease family. RNase R subfamily.</text>
</comment>
<dbReference type="PROSITE" id="PS01175">
    <property type="entry name" value="RIBONUCLEASE_II"/>
    <property type="match status" value="1"/>
</dbReference>
<evidence type="ECO:0000256" key="7">
    <source>
        <dbReference type="ARBA" id="ARBA00022884"/>
    </source>
</evidence>
<dbReference type="eggNOG" id="COG0557">
    <property type="taxonomic scope" value="Bacteria"/>
</dbReference>
<dbReference type="AlphaFoldDB" id="A0A088NBH4"/>
<dbReference type="InterPro" id="IPR012340">
    <property type="entry name" value="NA-bd_OB-fold"/>
</dbReference>
<dbReference type="SMART" id="SM00316">
    <property type="entry name" value="S1"/>
    <property type="match status" value="1"/>
</dbReference>
<dbReference type="SMART" id="SM00955">
    <property type="entry name" value="RNB"/>
    <property type="match status" value="1"/>
</dbReference>
<dbReference type="PANTHER" id="PTHR23355">
    <property type="entry name" value="RIBONUCLEASE"/>
    <property type="match status" value="1"/>
</dbReference>
<dbReference type="Pfam" id="PF17876">
    <property type="entry name" value="CSD2"/>
    <property type="match status" value="1"/>
</dbReference>
<evidence type="ECO:0000256" key="4">
    <source>
        <dbReference type="ARBA" id="ARBA00022722"/>
    </source>
</evidence>
<dbReference type="InterPro" id="IPR004476">
    <property type="entry name" value="RNase_II/RNase_R"/>
</dbReference>
<comment type="function">
    <text evidence="8">3'-5' exoribonuclease that releases 5'-nucleoside monophosphates and is involved in maturation of structured RNAs.</text>
</comment>
<dbReference type="EMBL" id="CP008985">
    <property type="protein sequence ID" value="AIN47498.1"/>
    <property type="molecule type" value="Genomic_DNA"/>
</dbReference>
<dbReference type="InterPro" id="IPR011805">
    <property type="entry name" value="RNase_R"/>
</dbReference>
<dbReference type="GO" id="GO:0006402">
    <property type="term" value="P:mRNA catabolic process"/>
    <property type="evidence" value="ECO:0007669"/>
    <property type="project" value="TreeGrafter"/>
</dbReference>
<dbReference type="Pfam" id="PF08206">
    <property type="entry name" value="OB_RNB"/>
    <property type="match status" value="1"/>
</dbReference>
<dbReference type="NCBIfam" id="TIGR02063">
    <property type="entry name" value="RNase_R"/>
    <property type="match status" value="1"/>
</dbReference>
<comment type="subcellular location">
    <subcellularLocation>
        <location evidence="2 8">Cytoplasm</location>
    </subcellularLocation>
</comment>
<dbReference type="HAMAP" id="MF_01895">
    <property type="entry name" value="RNase_R"/>
    <property type="match status" value="1"/>
</dbReference>
<dbReference type="Proteomes" id="UP000067325">
    <property type="component" value="Chromosome"/>
</dbReference>
<keyword evidence="3 8" id="KW-0963">Cytoplasm</keyword>
<proteinExistence type="inferred from homology"/>
<dbReference type="NCBIfam" id="TIGR00358">
    <property type="entry name" value="3_prime_RNase"/>
    <property type="match status" value="1"/>
</dbReference>
<evidence type="ECO:0000313" key="11">
    <source>
        <dbReference type="Proteomes" id="UP000067325"/>
    </source>
</evidence>
<dbReference type="Pfam" id="PF08461">
    <property type="entry name" value="WHD_RNase_R"/>
    <property type="match status" value="1"/>
</dbReference>
<sequence>MSKSPFMELEREKYEFPVPSRELILVHLAKRETPISREDLARELNLCDIEQLEGLRRRLRAMERDGQLIFLHKQYYVLPERLNLLRGTVIGHRDGFGFLRVDGRKEDFYLSAEQMKMAIHGDVVLAQSQGEYHKNRIAARIIRVLVPKTNQIVGRFGINAHSAFVVPDDSRLSFDILIPSEATHNAHIGYMVVVQLTQRPNRNTKAIGKVVEVLGEKMDPSMAVDIALRTHDLPYIWPLEVEKQVANLTEEVPESAKYGRIDLRMLPLVTIDGEEARDFDDAVYCEKKRGGWRLWVAIADVSYYVRPHTPLDSEARNRSTSVYFPSQVIPMLPEVLSNSLCSLNPKVDRLCMVCEMTISAYGRLSSYKFYEAVMNSQARLTYNKVWQILQGKQKLGADYAQLMKPLTQLYAMYQKLEHARIQRGGLSFETEEAKFIFNAEHRIERIEPVIRNEAHKLIEECMILANIAAARFIDKNKEPALYRVHDRPNNDNITSLRTILGGLGLTLGGGDQPKTKDYADIMSRISGRTDHEMLRTMLLRSMKQAIYDPENRGHFGLALQAYTHFTSPIRRYSDLVLHRAIKYLLGRQNGKVDGCSTPTGGWHSEPKDMLQIGQQCSMSERRADEATRNVADWLKCDFMQDHVGEVFYGIIANVTSFGFFVRINELFIDGLVHVSSLDNDYYRYDNVGQRLIGESGGRIYRIGDAVGIRVEAIHMSERKITFSLISTRRNDQKSKSQPPNQQHLVAS</sequence>
<feature type="domain" description="S1 motif" evidence="9">
    <location>
        <begin position="644"/>
        <end position="725"/>
    </location>
</feature>
<dbReference type="NCBIfam" id="NF008648">
    <property type="entry name" value="PRK11642.1"/>
    <property type="match status" value="1"/>
</dbReference>
<dbReference type="PROSITE" id="PS50126">
    <property type="entry name" value="S1"/>
    <property type="match status" value="1"/>
</dbReference>
<protein>
    <recommendedName>
        <fullName evidence="8">Ribonuclease R</fullName>
        <shortName evidence="8">RNase R</shortName>
        <ecNumber evidence="8">3.1.13.1</ecNumber>
    </recommendedName>
</protein>
<evidence type="ECO:0000259" key="9">
    <source>
        <dbReference type="PROSITE" id="PS50126"/>
    </source>
</evidence>
<dbReference type="InterPro" id="IPR013223">
    <property type="entry name" value="RNase_B_OB_dom"/>
</dbReference>
<dbReference type="InterPro" id="IPR011129">
    <property type="entry name" value="CSD"/>
</dbReference>
<dbReference type="Pfam" id="PF00575">
    <property type="entry name" value="S1"/>
    <property type="match status" value="1"/>
</dbReference>
<dbReference type="SUPFAM" id="SSF50249">
    <property type="entry name" value="Nucleic acid-binding proteins"/>
    <property type="match status" value="3"/>
</dbReference>
<dbReference type="InterPro" id="IPR013668">
    <property type="entry name" value="RNase_R_HTH_12"/>
</dbReference>
<dbReference type="SMART" id="SM00357">
    <property type="entry name" value="CSP"/>
    <property type="match status" value="1"/>
</dbReference>
<evidence type="ECO:0000256" key="5">
    <source>
        <dbReference type="ARBA" id="ARBA00022801"/>
    </source>
</evidence>
<dbReference type="CDD" id="cd04471">
    <property type="entry name" value="S1_RNase_R"/>
    <property type="match status" value="1"/>
</dbReference>
<dbReference type="Gene3D" id="2.40.50.140">
    <property type="entry name" value="Nucleic acid-binding proteins"/>
    <property type="match status" value="2"/>
</dbReference>
<name>A0A088NBH4_9GAMM</name>
<dbReference type="InterPro" id="IPR001900">
    <property type="entry name" value="RNase_II/R"/>
</dbReference>
<keyword evidence="6 8" id="KW-0269">Exonuclease</keyword>
<gene>
    <name evidence="8" type="primary">rnr</name>
    <name evidence="10" type="ORF">IM45_1269</name>
</gene>
<comment type="catalytic activity">
    <reaction evidence="1 8">
        <text>Exonucleolytic cleavage in the 3'- to 5'-direction to yield nucleoside 5'-phosphates.</text>
        <dbReference type="EC" id="3.1.13.1"/>
    </reaction>
</comment>
<evidence type="ECO:0000313" key="10">
    <source>
        <dbReference type="EMBL" id="AIN47498.1"/>
    </source>
</evidence>
<dbReference type="InterPro" id="IPR022966">
    <property type="entry name" value="RNase_II/R_CS"/>
</dbReference>
<evidence type="ECO:0000256" key="1">
    <source>
        <dbReference type="ARBA" id="ARBA00001849"/>
    </source>
</evidence>
<organism evidence="10 11">
    <name type="scientific">Candidatus Palibaumannia cicadellinicola</name>
    <dbReference type="NCBI Taxonomy" id="186490"/>
    <lineage>
        <taxon>Bacteria</taxon>
        <taxon>Pseudomonadati</taxon>
        <taxon>Pseudomonadota</taxon>
        <taxon>Gammaproteobacteria</taxon>
        <taxon>Candidatus Palibaumannia</taxon>
    </lineage>
</organism>
<dbReference type="Pfam" id="PF00773">
    <property type="entry name" value="RNB"/>
    <property type="match status" value="1"/>
</dbReference>
<accession>A0A088NBH4</accession>